<dbReference type="FunFam" id="3.40.1190.20:FF:000001">
    <property type="entry name" value="Phosphofructokinase"/>
    <property type="match status" value="1"/>
</dbReference>
<evidence type="ECO:0000256" key="4">
    <source>
        <dbReference type="ARBA" id="ARBA00022777"/>
    </source>
</evidence>
<keyword evidence="4 8" id="KW-0418">Kinase</keyword>
<dbReference type="CDD" id="cd01164">
    <property type="entry name" value="FruK_PfkB_like"/>
    <property type="match status" value="1"/>
</dbReference>
<sequence>MEPIVTLTMNPAVDLSLEVDELTSGIKLRSSFARHEPGGGGINVARGIRILGGSVRALFTAGGPIGEMLTGLVDEEGVPYGTIPIANTTREDVSVRVKRPGALYHFVAPGPELSAEEVERCLQAVRSLDPPPRHLVASGSLPPGAGDDFYARLARLVRERGIRLILDTTGPSLRAALREGVYLIKPNAREFADLAGRSPETEDECRAMARTFVEQGGAEVLVLTLGADGALLTTRDEQIHARPPRVEGVSPVGAGDSFLALLTLKLANDRPPKEALYYGVAAAAAAVLTPGTELYRRGDIERIYRRMSQHPA</sequence>
<evidence type="ECO:0000313" key="8">
    <source>
        <dbReference type="EMBL" id="BBA32703.1"/>
    </source>
</evidence>
<dbReference type="RefSeq" id="WP_119632603.1">
    <property type="nucleotide sequence ID" value="NZ_AP017928.1"/>
</dbReference>
<dbReference type="OrthoDB" id="9801219at2"/>
<keyword evidence="5" id="KW-0067">ATP-binding</keyword>
<dbReference type="KEGG" id="mmai:sS8_0738"/>
<dbReference type="GO" id="GO:0003872">
    <property type="term" value="F:6-phosphofructokinase activity"/>
    <property type="evidence" value="ECO:0007669"/>
    <property type="project" value="TreeGrafter"/>
</dbReference>
<keyword evidence="9" id="KW-1185">Reference proteome</keyword>
<dbReference type="InterPro" id="IPR017583">
    <property type="entry name" value="Tagatose/fructose_Pkinase"/>
</dbReference>
<evidence type="ECO:0000256" key="5">
    <source>
        <dbReference type="ARBA" id="ARBA00022840"/>
    </source>
</evidence>
<evidence type="ECO:0000256" key="1">
    <source>
        <dbReference type="ARBA" id="ARBA00010688"/>
    </source>
</evidence>
<organism evidence="8 9">
    <name type="scientific">Methylocaldum marinum</name>
    <dbReference type="NCBI Taxonomy" id="1432792"/>
    <lineage>
        <taxon>Bacteria</taxon>
        <taxon>Pseudomonadati</taxon>
        <taxon>Pseudomonadota</taxon>
        <taxon>Gammaproteobacteria</taxon>
        <taxon>Methylococcales</taxon>
        <taxon>Methylococcaceae</taxon>
        <taxon>Methylocaldum</taxon>
    </lineage>
</organism>
<dbReference type="PIRSF" id="PIRSF000535">
    <property type="entry name" value="1PFK/6PFK/LacC"/>
    <property type="match status" value="1"/>
</dbReference>
<evidence type="ECO:0000313" key="9">
    <source>
        <dbReference type="Proteomes" id="UP000266313"/>
    </source>
</evidence>
<dbReference type="GO" id="GO:0005829">
    <property type="term" value="C:cytosol"/>
    <property type="evidence" value="ECO:0007669"/>
    <property type="project" value="TreeGrafter"/>
</dbReference>
<dbReference type="Pfam" id="PF00294">
    <property type="entry name" value="PfkB"/>
    <property type="match status" value="1"/>
</dbReference>
<dbReference type="SUPFAM" id="SSF53613">
    <property type="entry name" value="Ribokinase-like"/>
    <property type="match status" value="1"/>
</dbReference>
<dbReference type="InterPro" id="IPR002173">
    <property type="entry name" value="Carboh/pur_kinase_PfkB_CS"/>
</dbReference>
<comment type="similarity">
    <text evidence="1 6">Belongs to the carbohydrate kinase PfkB family.</text>
</comment>
<dbReference type="Proteomes" id="UP000266313">
    <property type="component" value="Chromosome"/>
</dbReference>
<dbReference type="EMBL" id="AP017928">
    <property type="protein sequence ID" value="BBA32703.1"/>
    <property type="molecule type" value="Genomic_DNA"/>
</dbReference>
<keyword evidence="2 6" id="KW-0808">Transferase</keyword>
<proteinExistence type="inferred from homology"/>
<dbReference type="GO" id="GO:0005524">
    <property type="term" value="F:ATP binding"/>
    <property type="evidence" value="ECO:0007669"/>
    <property type="project" value="UniProtKB-KW"/>
</dbReference>
<dbReference type="PANTHER" id="PTHR46566">
    <property type="entry name" value="1-PHOSPHOFRUCTOKINASE-RELATED"/>
    <property type="match status" value="1"/>
</dbReference>
<name>A0A250KLZ2_9GAMM</name>
<reference evidence="8 9" key="1">
    <citation type="submission" date="2016-12" db="EMBL/GenBank/DDBJ databases">
        <title>Genome sequencing of Methylocaldum marinum.</title>
        <authorList>
            <person name="Takeuchi M."/>
            <person name="Kamagata Y."/>
            <person name="Hiraoka S."/>
            <person name="Oshima K."/>
            <person name="Hattori M."/>
            <person name="Iwasaki W."/>
        </authorList>
    </citation>
    <scope>NUCLEOTIDE SEQUENCE [LARGE SCALE GENOMIC DNA]</scope>
    <source>
        <strain evidence="8 9">S8</strain>
    </source>
</reference>
<evidence type="ECO:0000256" key="2">
    <source>
        <dbReference type="ARBA" id="ARBA00022679"/>
    </source>
</evidence>
<dbReference type="InterPro" id="IPR029056">
    <property type="entry name" value="Ribokinase-like"/>
</dbReference>
<dbReference type="NCBIfam" id="TIGR03168">
    <property type="entry name" value="1-PFK"/>
    <property type="match status" value="1"/>
</dbReference>
<protein>
    <recommendedName>
        <fullName evidence="6">Phosphofructokinase</fullName>
    </recommendedName>
</protein>
<gene>
    <name evidence="8" type="ORF">sS8_0738</name>
</gene>
<evidence type="ECO:0000259" key="7">
    <source>
        <dbReference type="Pfam" id="PF00294"/>
    </source>
</evidence>
<dbReference type="PANTHER" id="PTHR46566:SF2">
    <property type="entry name" value="ATP-DEPENDENT 6-PHOSPHOFRUCTOKINASE ISOZYME 2"/>
    <property type="match status" value="1"/>
</dbReference>
<dbReference type="Gene3D" id="3.40.1190.20">
    <property type="match status" value="1"/>
</dbReference>
<dbReference type="PROSITE" id="PS00583">
    <property type="entry name" value="PFKB_KINASES_1"/>
    <property type="match status" value="1"/>
</dbReference>
<dbReference type="InterPro" id="IPR011611">
    <property type="entry name" value="PfkB_dom"/>
</dbReference>
<evidence type="ECO:0000256" key="3">
    <source>
        <dbReference type="ARBA" id="ARBA00022741"/>
    </source>
</evidence>
<evidence type="ECO:0000256" key="6">
    <source>
        <dbReference type="PIRNR" id="PIRNR000535"/>
    </source>
</evidence>
<accession>A0A250KLZ2</accession>
<feature type="domain" description="Carbohydrate kinase PfkB" evidence="7">
    <location>
        <begin position="13"/>
        <end position="292"/>
    </location>
</feature>
<dbReference type="AlphaFoldDB" id="A0A250KLZ2"/>
<keyword evidence="3" id="KW-0547">Nucleotide-binding</keyword>